<feature type="domain" description="GST C-terminal" evidence="1">
    <location>
        <begin position="44"/>
        <end position="164"/>
    </location>
</feature>
<evidence type="ECO:0000313" key="4">
    <source>
        <dbReference type="WBParaSite" id="HPLM_0000095601-mRNA-1"/>
    </source>
</evidence>
<sequence length="164" mass="19583">MDCVLDGKTRLPLTFTLTFSSAMYACQHTAWLKYKKHKHLYGSTSEERKTIDEILNKLEELHIGLTPIIRATLTKNYEERREVWNEFKNTALFPCLQKYDDELKGKRYLISWADIALIEMLTRYQSCYDSFYLAHFPILKEFCDRFEALPHMRPYIQSRPDSHF</sequence>
<dbReference type="EMBL" id="UZAF01001032">
    <property type="protein sequence ID" value="VDO07205.1"/>
    <property type="molecule type" value="Genomic_DNA"/>
</dbReference>
<dbReference type="InterPro" id="IPR010987">
    <property type="entry name" value="Glutathione-S-Trfase_C-like"/>
</dbReference>
<dbReference type="PANTHER" id="PTHR11571">
    <property type="entry name" value="GLUTATHIONE S-TRANSFERASE"/>
    <property type="match status" value="1"/>
</dbReference>
<dbReference type="InterPro" id="IPR004046">
    <property type="entry name" value="GST_C"/>
</dbReference>
<dbReference type="FunFam" id="1.20.1050.10:FF:000078">
    <property type="entry name" value="Protein CBG04233"/>
    <property type="match status" value="1"/>
</dbReference>
<dbReference type="Proteomes" id="UP000268014">
    <property type="component" value="Unassembled WGS sequence"/>
</dbReference>
<dbReference type="OrthoDB" id="414243at2759"/>
<dbReference type="Pfam" id="PF14497">
    <property type="entry name" value="GST_C_3"/>
    <property type="match status" value="1"/>
</dbReference>
<reference evidence="2 3" key="2">
    <citation type="submission" date="2018-11" db="EMBL/GenBank/DDBJ databases">
        <authorList>
            <consortium name="Pathogen Informatics"/>
        </authorList>
    </citation>
    <scope>NUCLEOTIDE SEQUENCE [LARGE SCALE GENOMIC DNA]</scope>
    <source>
        <strain evidence="2 3">MHpl1</strain>
    </source>
</reference>
<dbReference type="Gene3D" id="1.20.1050.130">
    <property type="match status" value="1"/>
</dbReference>
<dbReference type="GO" id="GO:0006749">
    <property type="term" value="P:glutathione metabolic process"/>
    <property type="evidence" value="ECO:0007669"/>
    <property type="project" value="TreeGrafter"/>
</dbReference>
<protein>
    <submittedName>
        <fullName evidence="4">GST C-terminal domain-containing protein</fullName>
    </submittedName>
</protein>
<evidence type="ECO:0000313" key="2">
    <source>
        <dbReference type="EMBL" id="VDO07205.1"/>
    </source>
</evidence>
<dbReference type="PROSITE" id="PS50405">
    <property type="entry name" value="GST_CTER"/>
    <property type="match status" value="1"/>
</dbReference>
<organism evidence="4">
    <name type="scientific">Haemonchus placei</name>
    <name type="common">Barber's pole worm</name>
    <dbReference type="NCBI Taxonomy" id="6290"/>
    <lineage>
        <taxon>Eukaryota</taxon>
        <taxon>Metazoa</taxon>
        <taxon>Ecdysozoa</taxon>
        <taxon>Nematoda</taxon>
        <taxon>Chromadorea</taxon>
        <taxon>Rhabditida</taxon>
        <taxon>Rhabditina</taxon>
        <taxon>Rhabditomorpha</taxon>
        <taxon>Strongyloidea</taxon>
        <taxon>Trichostrongylidae</taxon>
        <taxon>Haemonchus</taxon>
    </lineage>
</organism>
<evidence type="ECO:0000259" key="1">
    <source>
        <dbReference type="PROSITE" id="PS50405"/>
    </source>
</evidence>
<dbReference type="SUPFAM" id="SSF47616">
    <property type="entry name" value="GST C-terminal domain-like"/>
    <property type="match status" value="1"/>
</dbReference>
<dbReference type="WBParaSite" id="HPLM_0000095601-mRNA-1">
    <property type="protein sequence ID" value="HPLM_0000095601-mRNA-1"/>
    <property type="gene ID" value="HPLM_0000095601"/>
</dbReference>
<evidence type="ECO:0000313" key="3">
    <source>
        <dbReference type="Proteomes" id="UP000268014"/>
    </source>
</evidence>
<name>A0A0N4VUI9_HAEPC</name>
<reference evidence="4" key="1">
    <citation type="submission" date="2017-02" db="UniProtKB">
        <authorList>
            <consortium name="WormBaseParasite"/>
        </authorList>
    </citation>
    <scope>IDENTIFICATION</scope>
</reference>
<dbReference type="GO" id="GO:0004364">
    <property type="term" value="F:glutathione transferase activity"/>
    <property type="evidence" value="ECO:0007669"/>
    <property type="project" value="TreeGrafter"/>
</dbReference>
<dbReference type="InterPro" id="IPR036282">
    <property type="entry name" value="Glutathione-S-Trfase_C_sf"/>
</dbReference>
<dbReference type="PANTHER" id="PTHR11571:SF153">
    <property type="entry name" value="GLUTATHIONE S-TRANSFERASE"/>
    <property type="match status" value="1"/>
</dbReference>
<keyword evidence="3" id="KW-1185">Reference proteome</keyword>
<proteinExistence type="predicted"/>
<dbReference type="InterPro" id="IPR050213">
    <property type="entry name" value="GST_superfamily"/>
</dbReference>
<dbReference type="AlphaFoldDB" id="A0A0N4VUI9"/>
<gene>
    <name evidence="2" type="ORF">HPLM_LOCUS957</name>
</gene>
<accession>A0A0N4VUI9</accession>
<dbReference type="STRING" id="6290.A0A0N4VUI9"/>